<evidence type="ECO:0000256" key="4">
    <source>
        <dbReference type="ARBA" id="ARBA00022840"/>
    </source>
</evidence>
<dbReference type="PROSITE" id="PS00211">
    <property type="entry name" value="ABC_TRANSPORTER_1"/>
    <property type="match status" value="1"/>
</dbReference>
<dbReference type="InterPro" id="IPR003439">
    <property type="entry name" value="ABC_transporter-like_ATP-bd"/>
</dbReference>
<name>A0A1M5VG98_9RHOB</name>
<dbReference type="Pfam" id="PF00005">
    <property type="entry name" value="ABC_tran"/>
    <property type="match status" value="1"/>
</dbReference>
<dbReference type="STRING" id="996342.SAMN05443551_2858"/>
<evidence type="ECO:0000259" key="5">
    <source>
        <dbReference type="PROSITE" id="PS50893"/>
    </source>
</evidence>
<dbReference type="SUPFAM" id="SSF52540">
    <property type="entry name" value="P-loop containing nucleoside triphosphate hydrolases"/>
    <property type="match status" value="1"/>
</dbReference>
<evidence type="ECO:0000313" key="6">
    <source>
        <dbReference type="EMBL" id="SHH74250.1"/>
    </source>
</evidence>
<proteinExistence type="inferred from homology"/>
<keyword evidence="7" id="KW-1185">Reference proteome</keyword>
<keyword evidence="3" id="KW-0547">Nucleotide-binding</keyword>
<sequence>MVGKPTLKLVSDRATPEPAVLPPPVLAVSLQGMRFDEKPVLGHIDLRLNSGETVALTGPSGVGKTTLMRIIAGLEDRFEGHVRRPDRIAMVFQEPTLMPWRTVADNLRIPLKLSSQAIDIALEEVGLEGRGSAFPNQLSLGQQRRLSLARAFAGDPDLLLLDEPFVSLDAELADEMMTLFETLRAKRNVATLLVTHAKSEAERLATRSLHLSGQPATLKPAS</sequence>
<dbReference type="Proteomes" id="UP000184221">
    <property type="component" value="Unassembled WGS sequence"/>
</dbReference>
<dbReference type="InterPro" id="IPR017871">
    <property type="entry name" value="ABC_transporter-like_CS"/>
</dbReference>
<evidence type="ECO:0000256" key="1">
    <source>
        <dbReference type="ARBA" id="ARBA00005417"/>
    </source>
</evidence>
<gene>
    <name evidence="6" type="ORF">SAMN05443551_2858</name>
</gene>
<dbReference type="GO" id="GO:0005524">
    <property type="term" value="F:ATP binding"/>
    <property type="evidence" value="ECO:0007669"/>
    <property type="project" value="UniProtKB-KW"/>
</dbReference>
<protein>
    <submittedName>
        <fullName evidence="6">NitT/TauT family transport system ATP-binding protein</fullName>
    </submittedName>
</protein>
<evidence type="ECO:0000313" key="7">
    <source>
        <dbReference type="Proteomes" id="UP000184221"/>
    </source>
</evidence>
<dbReference type="AlphaFoldDB" id="A0A1M5VG98"/>
<dbReference type="EMBL" id="FQXC01000004">
    <property type="protein sequence ID" value="SHH74250.1"/>
    <property type="molecule type" value="Genomic_DNA"/>
</dbReference>
<dbReference type="PANTHER" id="PTHR42788:SF19">
    <property type="entry name" value="ALIPHATIC SULFONATES IMPORT ATP-BINDING PROTEIN SSUB 2"/>
    <property type="match status" value="1"/>
</dbReference>
<comment type="similarity">
    <text evidence="1">Belongs to the ABC transporter superfamily.</text>
</comment>
<accession>A0A1M5VG98</accession>
<evidence type="ECO:0000256" key="2">
    <source>
        <dbReference type="ARBA" id="ARBA00022448"/>
    </source>
</evidence>
<keyword evidence="4 6" id="KW-0067">ATP-binding</keyword>
<dbReference type="PROSITE" id="PS50893">
    <property type="entry name" value="ABC_TRANSPORTER_2"/>
    <property type="match status" value="1"/>
</dbReference>
<dbReference type="GO" id="GO:0016887">
    <property type="term" value="F:ATP hydrolysis activity"/>
    <property type="evidence" value="ECO:0007669"/>
    <property type="project" value="InterPro"/>
</dbReference>
<dbReference type="InterPro" id="IPR050166">
    <property type="entry name" value="ABC_transporter_ATP-bind"/>
</dbReference>
<dbReference type="InterPro" id="IPR003593">
    <property type="entry name" value="AAA+_ATPase"/>
</dbReference>
<dbReference type="Gene3D" id="3.40.50.300">
    <property type="entry name" value="P-loop containing nucleotide triphosphate hydrolases"/>
    <property type="match status" value="1"/>
</dbReference>
<dbReference type="InterPro" id="IPR027417">
    <property type="entry name" value="P-loop_NTPase"/>
</dbReference>
<keyword evidence="2" id="KW-0813">Transport</keyword>
<reference evidence="6 7" key="1">
    <citation type="submission" date="2016-11" db="EMBL/GenBank/DDBJ databases">
        <authorList>
            <person name="Jaros S."/>
            <person name="Januszkiewicz K."/>
            <person name="Wedrychowicz H."/>
        </authorList>
    </citation>
    <scope>NUCLEOTIDE SEQUENCE [LARGE SCALE GENOMIC DNA]</scope>
    <source>
        <strain evidence="6 7">DSM 29431</strain>
    </source>
</reference>
<organism evidence="6 7">
    <name type="scientific">Marivita hallyeonensis</name>
    <dbReference type="NCBI Taxonomy" id="996342"/>
    <lineage>
        <taxon>Bacteria</taxon>
        <taxon>Pseudomonadati</taxon>
        <taxon>Pseudomonadota</taxon>
        <taxon>Alphaproteobacteria</taxon>
        <taxon>Rhodobacterales</taxon>
        <taxon>Roseobacteraceae</taxon>
        <taxon>Marivita</taxon>
    </lineage>
</organism>
<feature type="domain" description="ABC transporter" evidence="5">
    <location>
        <begin position="25"/>
        <end position="221"/>
    </location>
</feature>
<evidence type="ECO:0000256" key="3">
    <source>
        <dbReference type="ARBA" id="ARBA00022741"/>
    </source>
</evidence>
<dbReference type="PANTHER" id="PTHR42788">
    <property type="entry name" value="TAURINE IMPORT ATP-BINDING PROTEIN-RELATED"/>
    <property type="match status" value="1"/>
</dbReference>
<dbReference type="SMART" id="SM00382">
    <property type="entry name" value="AAA"/>
    <property type="match status" value="1"/>
</dbReference>